<dbReference type="GO" id="GO:0003700">
    <property type="term" value="F:DNA-binding transcription factor activity"/>
    <property type="evidence" value="ECO:0007669"/>
    <property type="project" value="InterPro"/>
</dbReference>
<keyword evidence="3" id="KW-1185">Reference proteome</keyword>
<dbReference type="Proteomes" id="UP000176005">
    <property type="component" value="Unassembled WGS sequence"/>
</dbReference>
<dbReference type="PROSITE" id="PS50995">
    <property type="entry name" value="HTH_MARR_2"/>
    <property type="match status" value="1"/>
</dbReference>
<dbReference type="InterPro" id="IPR000835">
    <property type="entry name" value="HTH_MarR-typ"/>
</dbReference>
<sequence length="163" mass="17179">MSQVESPGPVDESVGYVLKKAATALRAAMTGALRPLDLTVPQYACLEVLRQKPGLTGSELARAVFVTRQSMNLVLKGLERRGLLTRPATPSHGKALPTELTPAGREQLAAAHHAVNAVEKRMLAALTPEAERRLCADLTACAAALADEGEDEGAGEGVDSELR</sequence>
<dbReference type="InterPro" id="IPR036390">
    <property type="entry name" value="WH_DNA-bd_sf"/>
</dbReference>
<dbReference type="EMBL" id="LJGW01000160">
    <property type="protein sequence ID" value="OEV12114.1"/>
    <property type="molecule type" value="Genomic_DNA"/>
</dbReference>
<protein>
    <submittedName>
        <fullName evidence="2">MarR family transcriptional regulator</fullName>
    </submittedName>
</protein>
<evidence type="ECO:0000259" key="1">
    <source>
        <dbReference type="PROSITE" id="PS50995"/>
    </source>
</evidence>
<dbReference type="SMART" id="SM00347">
    <property type="entry name" value="HTH_MARR"/>
    <property type="match status" value="1"/>
</dbReference>
<name>A0A1E7L7G6_9ACTN</name>
<gene>
    <name evidence="2" type="ORF">AN218_09845</name>
</gene>
<feature type="domain" description="HTH marR-type" evidence="1">
    <location>
        <begin position="11"/>
        <end position="144"/>
    </location>
</feature>
<proteinExistence type="predicted"/>
<evidence type="ECO:0000313" key="2">
    <source>
        <dbReference type="EMBL" id="OEV12114.1"/>
    </source>
</evidence>
<dbReference type="PANTHER" id="PTHR33164">
    <property type="entry name" value="TRANSCRIPTIONAL REGULATOR, MARR FAMILY"/>
    <property type="match status" value="1"/>
</dbReference>
<evidence type="ECO:0000313" key="3">
    <source>
        <dbReference type="Proteomes" id="UP000176005"/>
    </source>
</evidence>
<dbReference type="RefSeq" id="WP_070016391.1">
    <property type="nucleotide sequence ID" value="NZ_LJGW01000160.1"/>
</dbReference>
<dbReference type="InterPro" id="IPR039422">
    <property type="entry name" value="MarR/SlyA-like"/>
</dbReference>
<comment type="caution">
    <text evidence="2">The sequence shown here is derived from an EMBL/GenBank/DDBJ whole genome shotgun (WGS) entry which is preliminary data.</text>
</comment>
<dbReference type="AlphaFoldDB" id="A0A1E7L7G6"/>
<dbReference type="InterPro" id="IPR036388">
    <property type="entry name" value="WH-like_DNA-bd_sf"/>
</dbReference>
<reference evidence="2 3" key="1">
    <citation type="journal article" date="2016" name="Front. Microbiol.">
        <title>Comparative Genomics Analysis of Streptomyces Species Reveals Their Adaptation to the Marine Environment and Their Diversity at the Genomic Level.</title>
        <authorList>
            <person name="Tian X."/>
            <person name="Zhang Z."/>
            <person name="Yang T."/>
            <person name="Chen M."/>
            <person name="Li J."/>
            <person name="Chen F."/>
            <person name="Yang J."/>
            <person name="Li W."/>
            <person name="Zhang B."/>
            <person name="Zhang Z."/>
            <person name="Wu J."/>
            <person name="Zhang C."/>
            <person name="Long L."/>
            <person name="Xiao J."/>
        </authorList>
    </citation>
    <scope>NUCLEOTIDE SEQUENCE [LARGE SCALE GENOMIC DNA]</scope>
    <source>
        <strain evidence="2 3">SCSIO 10429</strain>
    </source>
</reference>
<organism evidence="2 3">
    <name type="scientific">Streptomyces nanshensis</name>
    <dbReference type="NCBI Taxonomy" id="518642"/>
    <lineage>
        <taxon>Bacteria</taxon>
        <taxon>Bacillati</taxon>
        <taxon>Actinomycetota</taxon>
        <taxon>Actinomycetes</taxon>
        <taxon>Kitasatosporales</taxon>
        <taxon>Streptomycetaceae</taxon>
        <taxon>Streptomyces</taxon>
    </lineage>
</organism>
<accession>A0A1E7L7G6</accession>
<dbReference type="PANTHER" id="PTHR33164:SF43">
    <property type="entry name" value="HTH-TYPE TRANSCRIPTIONAL REPRESSOR YETL"/>
    <property type="match status" value="1"/>
</dbReference>
<dbReference type="PATRIC" id="fig|518642.10.peg.2261"/>
<dbReference type="SUPFAM" id="SSF46785">
    <property type="entry name" value="Winged helix' DNA-binding domain"/>
    <property type="match status" value="1"/>
</dbReference>
<dbReference type="Gene3D" id="1.10.10.10">
    <property type="entry name" value="Winged helix-like DNA-binding domain superfamily/Winged helix DNA-binding domain"/>
    <property type="match status" value="1"/>
</dbReference>
<dbReference type="Pfam" id="PF12802">
    <property type="entry name" value="MarR_2"/>
    <property type="match status" value="1"/>
</dbReference>
<dbReference type="GO" id="GO:0006950">
    <property type="term" value="P:response to stress"/>
    <property type="evidence" value="ECO:0007669"/>
    <property type="project" value="TreeGrafter"/>
</dbReference>